<keyword evidence="13" id="KW-1185">Reference proteome</keyword>
<reference evidence="12" key="1">
    <citation type="journal article" date="2021" name="Nat. Commun.">
        <title>Genetic determinants of endophytism in the Arabidopsis root mycobiome.</title>
        <authorList>
            <person name="Mesny F."/>
            <person name="Miyauchi S."/>
            <person name="Thiergart T."/>
            <person name="Pickel B."/>
            <person name="Atanasova L."/>
            <person name="Karlsson M."/>
            <person name="Huettel B."/>
            <person name="Barry K.W."/>
            <person name="Haridas S."/>
            <person name="Chen C."/>
            <person name="Bauer D."/>
            <person name="Andreopoulos W."/>
            <person name="Pangilinan J."/>
            <person name="LaButti K."/>
            <person name="Riley R."/>
            <person name="Lipzen A."/>
            <person name="Clum A."/>
            <person name="Drula E."/>
            <person name="Henrissat B."/>
            <person name="Kohler A."/>
            <person name="Grigoriev I.V."/>
            <person name="Martin F.M."/>
            <person name="Hacquard S."/>
        </authorList>
    </citation>
    <scope>NUCLEOTIDE SEQUENCE</scope>
    <source>
        <strain evidence="12">MPI-SDFR-AT-0117</strain>
    </source>
</reference>
<sequence>MKSSAILTLGSAAVATALQQCTGSAQNEGGNWFCGAVDHILYSNVGHPGTYKAVSHMGSDGSCNYESKEFSGPLAPYNEELTALFRGPMNLAQFAVYNLNGNTKRDTAQPSLHSRRQAHAHGHAHAHQKRGLTIFKSSKPVEAAPQIMAEVPEPEPSPEPTTTSATPTKEPEPTSSEPSQETGGWSRIGYYNAKEGVADGITFLGNYGGEGSGKFDNVWGNSQSYLNSKASGGASSPQVLENTFIPSNKEFAIYSDRECKDGSCGYYRPGAVAYHGFPGDNKVFLFEFDMPLDGNTGFNGDMPAVWTLNAKIPRTQQYGDCSCWQSDCGEFDIYEVLAPGDTKCKSTFHTNVDGGSSDYFKRPVNGLIKVATVFDAASGSVSVKELPSDVKFSATLAEELVQSWVDTKKDTGAFSLFSLAG</sequence>
<gene>
    <name evidence="12" type="ORF">F5X68DRAFT_206495</name>
</gene>
<evidence type="ECO:0000256" key="6">
    <source>
        <dbReference type="ARBA" id="ARBA00023295"/>
    </source>
</evidence>
<dbReference type="Pfam" id="PF10290">
    <property type="entry name" value="YJL171C_Tos1_N"/>
    <property type="match status" value="1"/>
</dbReference>
<dbReference type="GO" id="GO:0009277">
    <property type="term" value="C:fungal-type cell wall"/>
    <property type="evidence" value="ECO:0007669"/>
    <property type="project" value="TreeGrafter"/>
</dbReference>
<organism evidence="12 13">
    <name type="scientific">Plectosphaerella plurivora</name>
    <dbReference type="NCBI Taxonomy" id="936078"/>
    <lineage>
        <taxon>Eukaryota</taxon>
        <taxon>Fungi</taxon>
        <taxon>Dikarya</taxon>
        <taxon>Ascomycota</taxon>
        <taxon>Pezizomycotina</taxon>
        <taxon>Sordariomycetes</taxon>
        <taxon>Hypocreomycetidae</taxon>
        <taxon>Glomerellales</taxon>
        <taxon>Plectosphaerellaceae</taxon>
        <taxon>Plectosphaerella</taxon>
    </lineage>
</organism>
<feature type="domain" description="Cell wall protein YJL171C/Tos1 C-terminal" evidence="10">
    <location>
        <begin position="184"/>
        <end position="404"/>
    </location>
</feature>
<feature type="region of interest" description="Disordered" evidence="8">
    <location>
        <begin position="148"/>
        <end position="186"/>
    </location>
</feature>
<evidence type="ECO:0000259" key="11">
    <source>
        <dbReference type="Pfam" id="PF10290"/>
    </source>
</evidence>
<dbReference type="GO" id="GO:0042973">
    <property type="term" value="F:glucan endo-1,3-beta-D-glucosidase activity"/>
    <property type="evidence" value="ECO:0007669"/>
    <property type="project" value="UniProtKB-EC"/>
</dbReference>
<keyword evidence="6" id="KW-0326">Glycosidase</keyword>
<dbReference type="Pfam" id="PF10287">
    <property type="entry name" value="YJL171C_Tos1_C"/>
    <property type="match status" value="1"/>
</dbReference>
<dbReference type="OrthoDB" id="118256at2759"/>
<evidence type="ECO:0000256" key="9">
    <source>
        <dbReference type="SAM" id="SignalP"/>
    </source>
</evidence>
<feature type="compositionally biased region" description="Low complexity" evidence="8">
    <location>
        <begin position="160"/>
        <end position="182"/>
    </location>
</feature>
<evidence type="ECO:0000313" key="13">
    <source>
        <dbReference type="Proteomes" id="UP000770015"/>
    </source>
</evidence>
<evidence type="ECO:0000313" key="12">
    <source>
        <dbReference type="EMBL" id="KAH6687910.1"/>
    </source>
</evidence>
<accession>A0A9P8VEH0</accession>
<evidence type="ECO:0000256" key="1">
    <source>
        <dbReference type="ARBA" id="ARBA00000382"/>
    </source>
</evidence>
<protein>
    <recommendedName>
        <fullName evidence="3">glucan endo-1,3-beta-D-glucosidase</fullName>
        <ecNumber evidence="3">3.2.1.39</ecNumber>
    </recommendedName>
</protein>
<feature type="domain" description="Cell wall protein YJL171C/Tos1 N-terminal" evidence="11">
    <location>
        <begin position="38"/>
        <end position="98"/>
    </location>
</feature>
<dbReference type="PANTHER" id="PTHR31737:SF2">
    <property type="entry name" value="PROTEIN TOS1"/>
    <property type="match status" value="1"/>
</dbReference>
<evidence type="ECO:0000256" key="4">
    <source>
        <dbReference type="ARBA" id="ARBA00022729"/>
    </source>
</evidence>
<feature type="chain" id="PRO_5040431371" description="glucan endo-1,3-beta-D-glucosidase" evidence="9">
    <location>
        <begin position="18"/>
        <end position="421"/>
    </location>
</feature>
<evidence type="ECO:0000256" key="8">
    <source>
        <dbReference type="SAM" id="MobiDB-lite"/>
    </source>
</evidence>
<evidence type="ECO:0000256" key="5">
    <source>
        <dbReference type="ARBA" id="ARBA00022801"/>
    </source>
</evidence>
<comment type="catalytic activity">
    <reaction evidence="1">
        <text>Hydrolysis of (1-&gt;3)-beta-D-glucosidic linkages in (1-&gt;3)-beta-D-glucans.</text>
        <dbReference type="EC" id="3.2.1.39"/>
    </reaction>
</comment>
<dbReference type="InterPro" id="IPR018807">
    <property type="entry name" value="YJL171C/Tos1_N"/>
</dbReference>
<keyword evidence="4 9" id="KW-0732">Signal</keyword>
<feature type="signal peptide" evidence="9">
    <location>
        <begin position="1"/>
        <end position="17"/>
    </location>
</feature>
<dbReference type="Proteomes" id="UP000770015">
    <property type="component" value="Unassembled WGS sequence"/>
</dbReference>
<dbReference type="AlphaFoldDB" id="A0A9P8VEH0"/>
<comment type="caution">
    <text evidence="12">The sequence shown here is derived from an EMBL/GenBank/DDBJ whole genome shotgun (WGS) entry which is preliminary data.</text>
</comment>
<dbReference type="EMBL" id="JAGSXJ010000010">
    <property type="protein sequence ID" value="KAH6687910.1"/>
    <property type="molecule type" value="Genomic_DNA"/>
</dbReference>
<dbReference type="EC" id="3.2.1.39" evidence="3"/>
<keyword evidence="5" id="KW-0378">Hydrolase</keyword>
<feature type="compositionally biased region" description="Basic residues" evidence="8">
    <location>
        <begin position="113"/>
        <end position="130"/>
    </location>
</feature>
<evidence type="ECO:0000256" key="7">
    <source>
        <dbReference type="ARBA" id="ARBA00023316"/>
    </source>
</evidence>
<evidence type="ECO:0000259" key="10">
    <source>
        <dbReference type="Pfam" id="PF10287"/>
    </source>
</evidence>
<comment type="similarity">
    <text evidence="2">Belongs to the PGA52 family.</text>
</comment>
<dbReference type="GO" id="GO:0071555">
    <property type="term" value="P:cell wall organization"/>
    <property type="evidence" value="ECO:0007669"/>
    <property type="project" value="UniProtKB-KW"/>
</dbReference>
<evidence type="ECO:0000256" key="3">
    <source>
        <dbReference type="ARBA" id="ARBA00012780"/>
    </source>
</evidence>
<keyword evidence="7" id="KW-0961">Cell wall biogenesis/degradation</keyword>
<dbReference type="PANTHER" id="PTHR31737">
    <property type="entry name" value="PROTEIN TOS1"/>
    <property type="match status" value="1"/>
</dbReference>
<dbReference type="InterPro" id="IPR018805">
    <property type="entry name" value="YJL171C/Tos1_C"/>
</dbReference>
<dbReference type="Gene3D" id="2.60.120.200">
    <property type="match status" value="1"/>
</dbReference>
<proteinExistence type="inferred from homology"/>
<evidence type="ECO:0000256" key="2">
    <source>
        <dbReference type="ARBA" id="ARBA00006055"/>
    </source>
</evidence>
<name>A0A9P8VEH0_9PEZI</name>
<feature type="region of interest" description="Disordered" evidence="8">
    <location>
        <begin position="105"/>
        <end position="130"/>
    </location>
</feature>